<dbReference type="InterPro" id="IPR006139">
    <property type="entry name" value="D-isomer_2_OHA_DH_cat_dom"/>
</dbReference>
<dbReference type="Pfam" id="PF02826">
    <property type="entry name" value="2-Hacid_dh_C"/>
    <property type="match status" value="1"/>
</dbReference>
<evidence type="ECO:0000256" key="4">
    <source>
        <dbReference type="RuleBase" id="RU003719"/>
    </source>
</evidence>
<dbReference type="InterPro" id="IPR006140">
    <property type="entry name" value="D-isomer_DH_NAD-bd"/>
</dbReference>
<proteinExistence type="inferred from homology"/>
<dbReference type="Gene3D" id="3.40.50.720">
    <property type="entry name" value="NAD(P)-binding Rossmann-like Domain"/>
    <property type="match status" value="2"/>
</dbReference>
<evidence type="ECO:0000256" key="2">
    <source>
        <dbReference type="ARBA" id="ARBA00023002"/>
    </source>
</evidence>
<gene>
    <name evidence="7" type="ORF">BCL65_101239</name>
</gene>
<dbReference type="CDD" id="cd12167">
    <property type="entry name" value="2-Hacid_dh_8"/>
    <property type="match status" value="1"/>
</dbReference>
<dbReference type="PANTHER" id="PTHR42789:SF1">
    <property type="entry name" value="D-ISOMER SPECIFIC 2-HYDROXYACID DEHYDROGENASE FAMILY PROTEIN (AFU_ORTHOLOGUE AFUA_6G10090)"/>
    <property type="match status" value="1"/>
</dbReference>
<evidence type="ECO:0000256" key="3">
    <source>
        <dbReference type="ARBA" id="ARBA00023027"/>
    </source>
</evidence>
<dbReference type="SUPFAM" id="SSF52283">
    <property type="entry name" value="Formate/glycerate dehydrogenase catalytic domain-like"/>
    <property type="match status" value="1"/>
</dbReference>
<dbReference type="Proteomes" id="UP000239895">
    <property type="component" value="Unassembled WGS sequence"/>
</dbReference>
<dbReference type="Pfam" id="PF00389">
    <property type="entry name" value="2-Hacid_dh"/>
    <property type="match status" value="1"/>
</dbReference>
<dbReference type="InterPro" id="IPR036291">
    <property type="entry name" value="NAD(P)-bd_dom_sf"/>
</dbReference>
<dbReference type="SUPFAM" id="SSF51735">
    <property type="entry name" value="NAD(P)-binding Rossmann-fold domains"/>
    <property type="match status" value="1"/>
</dbReference>
<evidence type="ECO:0000313" key="7">
    <source>
        <dbReference type="EMBL" id="PRZ10101.1"/>
    </source>
</evidence>
<evidence type="ECO:0000259" key="5">
    <source>
        <dbReference type="Pfam" id="PF00389"/>
    </source>
</evidence>
<keyword evidence="8" id="KW-1185">Reference proteome</keyword>
<dbReference type="InterPro" id="IPR050857">
    <property type="entry name" value="D-2-hydroxyacid_DH"/>
</dbReference>
<dbReference type="InterPro" id="IPR029753">
    <property type="entry name" value="D-isomer_DH_CS"/>
</dbReference>
<protein>
    <submittedName>
        <fullName evidence="7">Phosphoglycerate dehydrogenase-like enzyme</fullName>
    </submittedName>
</protein>
<feature type="domain" description="D-isomer specific 2-hydroxyacid dehydrogenase catalytic" evidence="5">
    <location>
        <begin position="42"/>
        <end position="324"/>
    </location>
</feature>
<name>A0ABX5EJ31_9MICO</name>
<reference evidence="7 8" key="1">
    <citation type="submission" date="2018-03" db="EMBL/GenBank/DDBJ databases">
        <title>Comparative analysis of microorganisms from saline springs in Andes Mountain Range, Colombia.</title>
        <authorList>
            <person name="Rubin E."/>
        </authorList>
    </citation>
    <scope>NUCLEOTIDE SEQUENCE [LARGE SCALE GENOMIC DNA]</scope>
    <source>
        <strain evidence="7 8">CG 23</strain>
    </source>
</reference>
<dbReference type="PANTHER" id="PTHR42789">
    <property type="entry name" value="D-ISOMER SPECIFIC 2-HYDROXYACID DEHYDROGENASE FAMILY PROTEIN (AFU_ORTHOLOGUE AFUA_6G10090)"/>
    <property type="match status" value="1"/>
</dbReference>
<keyword evidence="2 4" id="KW-0560">Oxidoreductase</keyword>
<comment type="similarity">
    <text evidence="1 4">Belongs to the D-isomer specific 2-hydroxyacid dehydrogenase family.</text>
</comment>
<dbReference type="PROSITE" id="PS00670">
    <property type="entry name" value="D_2_HYDROXYACID_DH_2"/>
    <property type="match status" value="1"/>
</dbReference>
<evidence type="ECO:0000259" key="6">
    <source>
        <dbReference type="Pfam" id="PF02826"/>
    </source>
</evidence>
<sequence length="333" mass="35421">MRRLRAAFALRQPELLPDLFDATARDRLVAVADVAPEAVTAADGEGVDRVLRDVEVLVTGWGAPRLDAELLARAPRLRAVVHAAGSVKKFVTEEVWTRGIDVSSAATANARPVAEYTLAMILLAGKRVLESAAAFDRHRSFTGWHLPPHGNNGLVVGLVGASRTGRQVLELLAPFDTDVLLHDPFVDAAEARSLGATAVGLDELLRRSDVVSLHAPALPETYRMIGGRELALLRDHSTLLNTGRGQLVDTAALTSEVLAGRLRAILDVTDPEPLPADHPLYGAPGALLTPHVAGSSGNELRRLGDSAVAEVERLAAGRGLAHPVRPEHLARTA</sequence>
<evidence type="ECO:0000256" key="1">
    <source>
        <dbReference type="ARBA" id="ARBA00005854"/>
    </source>
</evidence>
<accession>A0ABX5EJ31</accession>
<dbReference type="RefSeq" id="WP_106264420.1">
    <property type="nucleotide sequence ID" value="NZ_PVTX01000001.1"/>
</dbReference>
<evidence type="ECO:0000313" key="8">
    <source>
        <dbReference type="Proteomes" id="UP000239895"/>
    </source>
</evidence>
<organism evidence="7 8">
    <name type="scientific">Isoptericola halotolerans</name>
    <dbReference type="NCBI Taxonomy" id="300560"/>
    <lineage>
        <taxon>Bacteria</taxon>
        <taxon>Bacillati</taxon>
        <taxon>Actinomycetota</taxon>
        <taxon>Actinomycetes</taxon>
        <taxon>Micrococcales</taxon>
        <taxon>Promicromonosporaceae</taxon>
        <taxon>Isoptericola</taxon>
    </lineage>
</organism>
<dbReference type="EMBL" id="PVTX01000001">
    <property type="protein sequence ID" value="PRZ10101.1"/>
    <property type="molecule type" value="Genomic_DNA"/>
</dbReference>
<comment type="caution">
    <text evidence="7">The sequence shown here is derived from an EMBL/GenBank/DDBJ whole genome shotgun (WGS) entry which is preliminary data.</text>
</comment>
<feature type="domain" description="D-isomer specific 2-hydroxyacid dehydrogenase NAD-binding" evidence="6">
    <location>
        <begin position="119"/>
        <end position="293"/>
    </location>
</feature>
<keyword evidence="3" id="KW-0520">NAD</keyword>